<organism evidence="1 2">
    <name type="scientific">Aspergillus eucalypticola (strain CBS 122712 / IBT 29274)</name>
    <dbReference type="NCBI Taxonomy" id="1448314"/>
    <lineage>
        <taxon>Eukaryota</taxon>
        <taxon>Fungi</taxon>
        <taxon>Dikarya</taxon>
        <taxon>Ascomycota</taxon>
        <taxon>Pezizomycotina</taxon>
        <taxon>Eurotiomycetes</taxon>
        <taxon>Eurotiomycetidae</taxon>
        <taxon>Eurotiales</taxon>
        <taxon>Aspergillaceae</taxon>
        <taxon>Aspergillus</taxon>
        <taxon>Aspergillus subgen. Circumdati</taxon>
    </lineage>
</organism>
<comment type="caution">
    <text evidence="1">The sequence shown here is derived from an EMBL/GenBank/DDBJ whole genome shotgun (WGS) entry which is preliminary data.</text>
</comment>
<dbReference type="VEuPathDB" id="FungiDB:BO83DRAFT_394319"/>
<dbReference type="OrthoDB" id="425534at2759"/>
<dbReference type="Gene3D" id="3.40.50.1820">
    <property type="entry name" value="alpha/beta hydrolase"/>
    <property type="match status" value="1"/>
</dbReference>
<accession>A0A317UIT4</accession>
<sequence>MLVKPRKSSLENTSPIMLGSKGWGSLFSCVLVTVCISPAIVAQCLVKDVQMPSALMGVPYCSGRSAVKLTTVLSNEGSRLDIPMDHYSQPSDKAFSIPIIRMLAKNASASGDRHIFLNPGGPGASGVGFLRGSASDLNKLIGEHFHLLSFDPRGASGSVPKAVCFASNAERTAAFASNPWDLQFQAGEMYTKVENETNACKDMMGEYGRYINTPQIAADMDMILDAIGQQKMFYWGLSFPERKCPFWYQGIKDLISMTEPRGRFPQPMASTLGAILGLPGCGIDADYFPSARRSAVSTLSVEEEDLLGSLHELATKGVFLIKGQV</sequence>
<dbReference type="GeneID" id="37054967"/>
<dbReference type="Proteomes" id="UP000246171">
    <property type="component" value="Unassembled WGS sequence"/>
</dbReference>
<dbReference type="RefSeq" id="XP_025382013.1">
    <property type="nucleotide sequence ID" value="XM_025533005.1"/>
</dbReference>
<dbReference type="SUPFAM" id="SSF53474">
    <property type="entry name" value="alpha/beta-Hydrolases"/>
    <property type="match status" value="1"/>
</dbReference>
<protein>
    <submittedName>
        <fullName evidence="1">Uncharacterized protein</fullName>
    </submittedName>
</protein>
<reference evidence="1" key="1">
    <citation type="submission" date="2016-12" db="EMBL/GenBank/DDBJ databases">
        <title>The genomes of Aspergillus section Nigri reveals drivers in fungal speciation.</title>
        <authorList>
            <consortium name="DOE Joint Genome Institute"/>
            <person name="Vesth T.C."/>
            <person name="Nybo J."/>
            <person name="Theobald S."/>
            <person name="Brandl J."/>
            <person name="Frisvad J.C."/>
            <person name="Nielsen K.F."/>
            <person name="Lyhne E.K."/>
            <person name="Kogle M.E."/>
            <person name="Kuo A."/>
            <person name="Riley R."/>
            <person name="Clum A."/>
            <person name="Nolan M."/>
            <person name="Lipzen A."/>
            <person name="Salamov A."/>
            <person name="Henrissat B."/>
            <person name="Wiebenga A."/>
            <person name="De vries R.P."/>
            <person name="Grigoriev I.V."/>
            <person name="Mortensen U.H."/>
            <person name="Andersen M.R."/>
            <person name="Baker S.E."/>
        </authorList>
    </citation>
    <scope>NUCLEOTIDE SEQUENCE</scope>
    <source>
        <strain evidence="1">CBS 122712</strain>
    </source>
</reference>
<dbReference type="InterPro" id="IPR029058">
    <property type="entry name" value="AB_hydrolase_fold"/>
</dbReference>
<evidence type="ECO:0000313" key="2">
    <source>
        <dbReference type="Proteomes" id="UP000246171"/>
    </source>
</evidence>
<dbReference type="AlphaFoldDB" id="A0A317UIT4"/>
<evidence type="ECO:0000313" key="1">
    <source>
        <dbReference type="EMBL" id="PWY62004.1"/>
    </source>
</evidence>
<keyword evidence="2" id="KW-1185">Reference proteome</keyword>
<gene>
    <name evidence="1" type="ORF">BO83DRAFT_394319</name>
</gene>
<name>A0A317UIT4_ASPEC</name>
<proteinExistence type="predicted"/>
<dbReference type="EMBL" id="MSFU01000050">
    <property type="protein sequence ID" value="PWY62004.1"/>
    <property type="molecule type" value="Genomic_DNA"/>
</dbReference>